<evidence type="ECO:0000313" key="2">
    <source>
        <dbReference type="EMBL" id="MCZ0864762.1"/>
    </source>
</evidence>
<feature type="compositionally biased region" description="Polar residues" evidence="1">
    <location>
        <begin position="35"/>
        <end position="49"/>
    </location>
</feature>
<dbReference type="EMBL" id="JAPTGG010000004">
    <property type="protein sequence ID" value="MCZ0864762.1"/>
    <property type="molecule type" value="Genomic_DNA"/>
</dbReference>
<evidence type="ECO:0000313" key="3">
    <source>
        <dbReference type="Proteomes" id="UP001069090"/>
    </source>
</evidence>
<organism evidence="2 3">
    <name type="scientific">Dasania phycosphaerae</name>
    <dbReference type="NCBI Taxonomy" id="2950436"/>
    <lineage>
        <taxon>Bacteria</taxon>
        <taxon>Pseudomonadati</taxon>
        <taxon>Pseudomonadota</taxon>
        <taxon>Gammaproteobacteria</taxon>
        <taxon>Cellvibrionales</taxon>
        <taxon>Spongiibacteraceae</taxon>
        <taxon>Dasania</taxon>
    </lineage>
</organism>
<name>A0A9J6RK30_9GAMM</name>
<dbReference type="RefSeq" id="WP_258330916.1">
    <property type="nucleotide sequence ID" value="NZ_JAPTGG010000004.1"/>
</dbReference>
<feature type="region of interest" description="Disordered" evidence="1">
    <location>
        <begin position="1"/>
        <end position="87"/>
    </location>
</feature>
<reference evidence="2 3" key="1">
    <citation type="submission" date="2022-12" db="EMBL/GenBank/DDBJ databases">
        <title>Dasania phycosphaerae sp. nov., isolated from particulate material of the south coast of Korea.</title>
        <authorList>
            <person name="Jiang Y."/>
        </authorList>
    </citation>
    <scope>NUCLEOTIDE SEQUENCE [LARGE SCALE GENOMIC DNA]</scope>
    <source>
        <strain evidence="2 3">GY-19</strain>
    </source>
</reference>
<dbReference type="NCBIfam" id="NF041924">
    <property type="entry name" value="QatB"/>
    <property type="match status" value="1"/>
</dbReference>
<evidence type="ECO:0000256" key="1">
    <source>
        <dbReference type="SAM" id="MobiDB-lite"/>
    </source>
</evidence>
<dbReference type="Proteomes" id="UP001069090">
    <property type="component" value="Unassembled WGS sequence"/>
</dbReference>
<keyword evidence="3" id="KW-1185">Reference proteome</keyword>
<proteinExistence type="predicted"/>
<dbReference type="AlphaFoldDB" id="A0A9J6RK30"/>
<sequence length="283" mass="30062">MGTSSSSKGPGSGIPMVPPWADNPTEAPDAGQGGQDDNQSNPEDNNAGDNTKESNPPLLNAPPGRFGGARSSLGAFAGDGSSSSMRNGIRQYVSRGYGGAKSAARRMGSTASTAGGLAGILSSDTRTTTQSDHFNALSFQSKNSDDVVNAIIEAVRPIDGTQDSEASRESIKDALSELLDKNPDADLLELNDNDKYLVIETFLATDIYQRIALDVGKHIQDKAPNAAAGVNRLKQIKEYVRETVKSSFKKIGNNLSSLSQNQVALLARSVLEDTYEVFEDYTR</sequence>
<accession>A0A9J6RK30</accession>
<comment type="caution">
    <text evidence="2">The sequence shown here is derived from an EMBL/GenBank/DDBJ whole genome shotgun (WGS) entry which is preliminary data.</text>
</comment>
<protein>
    <submittedName>
        <fullName evidence="2">Uncharacterized protein</fullName>
    </submittedName>
</protein>
<dbReference type="InterPro" id="IPR049675">
    <property type="entry name" value="QatB"/>
</dbReference>
<gene>
    <name evidence="2" type="ORF">O0V09_06095</name>
</gene>